<dbReference type="AlphaFoldDB" id="A0A0N5AT44"/>
<reference evidence="3" key="1">
    <citation type="submission" date="2017-02" db="UniProtKB">
        <authorList>
            <consortium name="WormBaseParasite"/>
        </authorList>
    </citation>
    <scope>IDENTIFICATION</scope>
</reference>
<sequence length="129" mass="14222">MCKRSCNRTQTNSDLENSRGRATATIAHSSVAQPGAYPVYGYDNLPYPYPVVNHQNTPNELPEALSTQLFPTGVPQSMLGHCVTSTSFLPPPPPYSQHDRYPPVEIPNASRTQLLRNFAKLTSDIPPVE</sequence>
<evidence type="ECO:0000313" key="2">
    <source>
        <dbReference type="Proteomes" id="UP000046393"/>
    </source>
</evidence>
<name>A0A0N5AT44_9BILA</name>
<feature type="region of interest" description="Disordered" evidence="1">
    <location>
        <begin position="1"/>
        <end position="21"/>
    </location>
</feature>
<dbReference type="Proteomes" id="UP000046393">
    <property type="component" value="Unplaced"/>
</dbReference>
<proteinExistence type="predicted"/>
<protein>
    <submittedName>
        <fullName evidence="3">Uncharacterized protein</fullName>
    </submittedName>
</protein>
<organism evidence="2 3">
    <name type="scientific">Syphacia muris</name>
    <dbReference type="NCBI Taxonomy" id="451379"/>
    <lineage>
        <taxon>Eukaryota</taxon>
        <taxon>Metazoa</taxon>
        <taxon>Ecdysozoa</taxon>
        <taxon>Nematoda</taxon>
        <taxon>Chromadorea</taxon>
        <taxon>Rhabditida</taxon>
        <taxon>Spirurina</taxon>
        <taxon>Oxyuridomorpha</taxon>
        <taxon>Oxyuroidea</taxon>
        <taxon>Oxyuridae</taxon>
        <taxon>Syphacia</taxon>
    </lineage>
</organism>
<dbReference type="WBParaSite" id="SMUV_0000798801-mRNA-1">
    <property type="protein sequence ID" value="SMUV_0000798801-mRNA-1"/>
    <property type="gene ID" value="SMUV_0000798801"/>
</dbReference>
<evidence type="ECO:0000313" key="3">
    <source>
        <dbReference type="WBParaSite" id="SMUV_0000798801-mRNA-1"/>
    </source>
</evidence>
<accession>A0A0N5AT44</accession>
<keyword evidence="2" id="KW-1185">Reference proteome</keyword>
<evidence type="ECO:0000256" key="1">
    <source>
        <dbReference type="SAM" id="MobiDB-lite"/>
    </source>
</evidence>